<dbReference type="Proteomes" id="UP000078148">
    <property type="component" value="Chromosome"/>
</dbReference>
<reference evidence="2" key="1">
    <citation type="submission" date="2015-10" db="EMBL/GenBank/DDBJ databases">
        <title>Genome of Paenibacillus bovis sp. nov.</title>
        <authorList>
            <person name="Wu Z."/>
            <person name="Gao C."/>
            <person name="Liu Z."/>
            <person name="Zheng H."/>
        </authorList>
    </citation>
    <scope>NUCLEOTIDE SEQUENCE [LARGE SCALE GENOMIC DNA]</scope>
    <source>
        <strain evidence="2">BD3526</strain>
    </source>
</reference>
<sequence>MEHEHHHEQDSAVSNIPGMDTSGLYIREDIIAKTRELSDLIGGSEEVVHFRKAEQMIQSHERVQNLIKTIKKKQKEIVAFESLRNEKMVAKIDAEIAALQQEMDDIPLVSDFQESQVEINDLLQMVVSAIYDTVSEKINVESGKDSPPSSCGD</sequence>
<dbReference type="InterPro" id="IPR010368">
    <property type="entry name" value="Com_YlbF"/>
</dbReference>
<keyword evidence="2" id="KW-1185">Reference proteome</keyword>
<evidence type="ECO:0008006" key="3">
    <source>
        <dbReference type="Google" id="ProtNLM"/>
    </source>
</evidence>
<proteinExistence type="predicted"/>
<evidence type="ECO:0000313" key="2">
    <source>
        <dbReference type="Proteomes" id="UP000078148"/>
    </source>
</evidence>
<dbReference type="STRING" id="1616788.AR543_11610"/>
<name>A0A172ZGD0_9BACL</name>
<dbReference type="KEGG" id="pbv:AR543_11610"/>
<dbReference type="SUPFAM" id="SSF158622">
    <property type="entry name" value="YheA/YmcA-like"/>
    <property type="match status" value="1"/>
</dbReference>
<dbReference type="AlphaFoldDB" id="A0A172ZGD0"/>
<dbReference type="Pfam" id="PF06133">
    <property type="entry name" value="Com_YlbF"/>
    <property type="match status" value="1"/>
</dbReference>
<gene>
    <name evidence="1" type="ORF">AR543_11610</name>
</gene>
<dbReference type="InterPro" id="IPR023378">
    <property type="entry name" value="YheA/YmcA-like_dom_sf"/>
</dbReference>
<accession>A0A172ZGD0</accession>
<dbReference type="PANTHER" id="PTHR38448">
    <property type="entry name" value="REGULATORY PROTEIN YLBF-RELATED"/>
    <property type="match status" value="1"/>
</dbReference>
<organism evidence="1 2">
    <name type="scientific">Paenibacillus bovis</name>
    <dbReference type="NCBI Taxonomy" id="1616788"/>
    <lineage>
        <taxon>Bacteria</taxon>
        <taxon>Bacillati</taxon>
        <taxon>Bacillota</taxon>
        <taxon>Bacilli</taxon>
        <taxon>Bacillales</taxon>
        <taxon>Paenibacillaceae</taxon>
        <taxon>Paenibacillus</taxon>
    </lineage>
</organism>
<dbReference type="EMBL" id="CP013023">
    <property type="protein sequence ID" value="ANF96589.1"/>
    <property type="molecule type" value="Genomic_DNA"/>
</dbReference>
<protein>
    <recommendedName>
        <fullName evidence="3">Master regulator for biofilm formation</fullName>
    </recommendedName>
</protein>
<reference evidence="1 2" key="2">
    <citation type="journal article" date="2016" name="Int. J. Syst. Evol. Microbiol.">
        <title>Paenibacillus bovis sp. nov., isolated from raw yak (Bos grunniens) milk.</title>
        <authorList>
            <person name="Gao C."/>
            <person name="Han J."/>
            <person name="Liu Z."/>
            <person name="Xu X."/>
            <person name="Hang F."/>
            <person name="Wu Z."/>
        </authorList>
    </citation>
    <scope>NUCLEOTIDE SEQUENCE [LARGE SCALE GENOMIC DNA]</scope>
    <source>
        <strain evidence="1 2">BD3526</strain>
    </source>
</reference>
<dbReference type="PANTHER" id="PTHR38448:SF1">
    <property type="entry name" value="YLBF FAMILY REGULATOR"/>
    <property type="match status" value="1"/>
</dbReference>
<dbReference type="Gene3D" id="1.20.1500.10">
    <property type="entry name" value="YheA/YmcA-like"/>
    <property type="match status" value="1"/>
</dbReference>
<dbReference type="InterPro" id="IPR052767">
    <property type="entry name" value="Bact_com_dev_regulator"/>
</dbReference>
<evidence type="ECO:0000313" key="1">
    <source>
        <dbReference type="EMBL" id="ANF96589.1"/>
    </source>
</evidence>
<dbReference type="OrthoDB" id="2167788at2"/>